<gene>
    <name evidence="1" type="ORF">NCTC8782_04096</name>
</gene>
<reference evidence="1 2" key="1">
    <citation type="submission" date="2018-06" db="EMBL/GenBank/DDBJ databases">
        <authorList>
            <consortium name="Pathogen Informatics"/>
            <person name="Doyle S."/>
        </authorList>
    </citation>
    <scope>NUCLEOTIDE SEQUENCE [LARGE SCALE GENOMIC DNA]</scope>
    <source>
        <strain evidence="1 2">NCTC8782</strain>
    </source>
</reference>
<name>A0A9Q7ZSP8_9ENTR</name>
<sequence>MEAWTLMSRGARENAHAVEQHRLLLEANRHLWDTLPEKYADLV</sequence>
<dbReference type="RefSeq" id="WP_274596990.1">
    <property type="nucleotide sequence ID" value="NZ_JBAGCF010000007.1"/>
</dbReference>
<comment type="caution">
    <text evidence="1">The sequence shown here is derived from an EMBL/GenBank/DDBJ whole genome shotgun (WGS) entry which is preliminary data.</text>
</comment>
<organism evidence="1 2">
    <name type="scientific">Citrobacter youngae</name>
    <dbReference type="NCBI Taxonomy" id="133448"/>
    <lineage>
        <taxon>Bacteria</taxon>
        <taxon>Pseudomonadati</taxon>
        <taxon>Pseudomonadota</taxon>
        <taxon>Gammaproteobacteria</taxon>
        <taxon>Enterobacterales</taxon>
        <taxon>Enterobacteriaceae</taxon>
        <taxon>Citrobacter</taxon>
        <taxon>Citrobacter freundii complex</taxon>
    </lineage>
</organism>
<dbReference type="Proteomes" id="UP000255286">
    <property type="component" value="Unassembled WGS sequence"/>
</dbReference>
<proteinExistence type="predicted"/>
<dbReference type="EMBL" id="UIGT01000001">
    <property type="protein sequence ID" value="SUX81468.1"/>
    <property type="molecule type" value="Genomic_DNA"/>
</dbReference>
<accession>A0A9Q7ZSP8</accession>
<evidence type="ECO:0000313" key="2">
    <source>
        <dbReference type="Proteomes" id="UP000255286"/>
    </source>
</evidence>
<dbReference type="AlphaFoldDB" id="A0A9Q7ZSP8"/>
<evidence type="ECO:0000313" key="1">
    <source>
        <dbReference type="EMBL" id="SUX81468.1"/>
    </source>
</evidence>
<protein>
    <submittedName>
        <fullName evidence="1">Uncharacterized protein</fullName>
    </submittedName>
</protein>